<feature type="repeat" description="RCC1" evidence="1">
    <location>
        <begin position="312"/>
        <end position="365"/>
    </location>
</feature>
<evidence type="ECO:0000313" key="3">
    <source>
        <dbReference type="Proteomes" id="UP000276215"/>
    </source>
</evidence>
<dbReference type="SUPFAM" id="SSF50985">
    <property type="entry name" value="RCC1/BLIP-II"/>
    <property type="match status" value="1"/>
</dbReference>
<dbReference type="Proteomes" id="UP000276215">
    <property type="component" value="Unassembled WGS sequence"/>
</dbReference>
<reference evidence="2 3" key="1">
    <citation type="journal article" date="2018" name="Nat. Ecol. Evol.">
        <title>Pezizomycetes genomes reveal the molecular basis of ectomycorrhizal truffle lifestyle.</title>
        <authorList>
            <person name="Murat C."/>
            <person name="Payen T."/>
            <person name="Noel B."/>
            <person name="Kuo A."/>
            <person name="Morin E."/>
            <person name="Chen J."/>
            <person name="Kohler A."/>
            <person name="Krizsan K."/>
            <person name="Balestrini R."/>
            <person name="Da Silva C."/>
            <person name="Montanini B."/>
            <person name="Hainaut M."/>
            <person name="Levati E."/>
            <person name="Barry K.W."/>
            <person name="Belfiori B."/>
            <person name="Cichocki N."/>
            <person name="Clum A."/>
            <person name="Dockter R.B."/>
            <person name="Fauchery L."/>
            <person name="Guy J."/>
            <person name="Iotti M."/>
            <person name="Le Tacon F."/>
            <person name="Lindquist E.A."/>
            <person name="Lipzen A."/>
            <person name="Malagnac F."/>
            <person name="Mello A."/>
            <person name="Molinier V."/>
            <person name="Miyauchi S."/>
            <person name="Poulain J."/>
            <person name="Riccioni C."/>
            <person name="Rubini A."/>
            <person name="Sitrit Y."/>
            <person name="Splivallo R."/>
            <person name="Traeger S."/>
            <person name="Wang M."/>
            <person name="Zifcakova L."/>
            <person name="Wipf D."/>
            <person name="Zambonelli A."/>
            <person name="Paolocci F."/>
            <person name="Nowrousian M."/>
            <person name="Ottonello S."/>
            <person name="Baldrian P."/>
            <person name="Spatafora J.W."/>
            <person name="Henrissat B."/>
            <person name="Nagy L.G."/>
            <person name="Aury J.M."/>
            <person name="Wincker P."/>
            <person name="Grigoriev I.V."/>
            <person name="Bonfante P."/>
            <person name="Martin F.M."/>
        </authorList>
    </citation>
    <scope>NUCLEOTIDE SEQUENCE [LARGE SCALE GENOMIC DNA]</scope>
    <source>
        <strain evidence="2 3">120613-1</strain>
    </source>
</reference>
<protein>
    <submittedName>
        <fullName evidence="2">RCC1/BLIP-II</fullName>
    </submittedName>
</protein>
<dbReference type="EMBL" id="ML120353">
    <property type="protein sequence ID" value="RPB05433.1"/>
    <property type="molecule type" value="Genomic_DNA"/>
</dbReference>
<dbReference type="InterPro" id="IPR051553">
    <property type="entry name" value="Ran_GTPase-activating"/>
</dbReference>
<proteinExistence type="predicted"/>
<keyword evidence="3" id="KW-1185">Reference proteome</keyword>
<feature type="repeat" description="RCC1" evidence="1">
    <location>
        <begin position="214"/>
        <end position="267"/>
    </location>
</feature>
<dbReference type="STRING" id="1336337.A0A3N4K4Y2"/>
<dbReference type="InterPro" id="IPR009091">
    <property type="entry name" value="RCC1/BLIP-II"/>
</dbReference>
<evidence type="ECO:0000313" key="2">
    <source>
        <dbReference type="EMBL" id="RPB05433.1"/>
    </source>
</evidence>
<accession>A0A3N4K4Y2</accession>
<gene>
    <name evidence="2" type="ORF">L873DRAFT_1825177</name>
</gene>
<organism evidence="2 3">
    <name type="scientific">Choiromyces venosus 120613-1</name>
    <dbReference type="NCBI Taxonomy" id="1336337"/>
    <lineage>
        <taxon>Eukaryota</taxon>
        <taxon>Fungi</taxon>
        <taxon>Dikarya</taxon>
        <taxon>Ascomycota</taxon>
        <taxon>Pezizomycotina</taxon>
        <taxon>Pezizomycetes</taxon>
        <taxon>Pezizales</taxon>
        <taxon>Tuberaceae</taxon>
        <taxon>Choiromyces</taxon>
    </lineage>
</organism>
<name>A0A3N4K4Y2_9PEZI</name>
<dbReference type="OrthoDB" id="5370059at2759"/>
<sequence>MTARKDAQSVALINVSHPLPLFSFSISMELIAFGFNAHGQLSPSTNPSEIPEDIRIPQIIASANNSLRVLFIGWSDTLLEIDGNLHLLGAASANTQLTIPSTHLSPITCAFGDHTGLKGVTTSTQSVHLIQHYGTRHVFFGQRVEGISDTSHIAIAGNGVVAAVQGEEVLVYRSFSAFLLKNARQRWPLAGGGGVLGLHANEGGFVVLTREYGGRVITWGDARHEYLGRETTAEAPAGAPGIVGALDGIPIARVGSGGWCSAAVSAERDLYVWGGANGEVLAGRGEVELVQEFEVVDGVSVGDGHVVAWSGGKLWGIGRGENGQLGREGGRWRGEWREIEGVCRHGKIVRDVFCGGWSTLVICQRQESL</sequence>
<dbReference type="PANTHER" id="PTHR45982:SF1">
    <property type="entry name" value="REGULATOR OF CHROMOSOME CONDENSATION"/>
    <property type="match status" value="1"/>
</dbReference>
<dbReference type="AlphaFoldDB" id="A0A3N4K4Y2"/>
<dbReference type="Gene3D" id="2.130.10.30">
    <property type="entry name" value="Regulator of chromosome condensation 1/beta-lactamase-inhibitor protein II"/>
    <property type="match status" value="1"/>
</dbReference>
<dbReference type="InterPro" id="IPR000408">
    <property type="entry name" value="Reg_chr_condens"/>
</dbReference>
<evidence type="ECO:0000256" key="1">
    <source>
        <dbReference type="PROSITE-ProRule" id="PRU00235"/>
    </source>
</evidence>
<dbReference type="PANTHER" id="PTHR45982">
    <property type="entry name" value="REGULATOR OF CHROMOSOME CONDENSATION"/>
    <property type="match status" value="1"/>
</dbReference>
<dbReference type="PROSITE" id="PS50012">
    <property type="entry name" value="RCC1_3"/>
    <property type="match status" value="2"/>
</dbReference>